<keyword evidence="7 8" id="KW-0408">Iron</keyword>
<dbReference type="Pfam" id="PF00067">
    <property type="entry name" value="p450"/>
    <property type="match status" value="1"/>
</dbReference>
<feature type="transmembrane region" description="Helical" evidence="9">
    <location>
        <begin position="6"/>
        <end position="25"/>
    </location>
</feature>
<evidence type="ECO:0000256" key="7">
    <source>
        <dbReference type="ARBA" id="ARBA00023004"/>
    </source>
</evidence>
<evidence type="ECO:0000256" key="8">
    <source>
        <dbReference type="PIRSR" id="PIRSR602401-1"/>
    </source>
</evidence>
<evidence type="ECO:0000256" key="4">
    <source>
        <dbReference type="ARBA" id="ARBA00010617"/>
    </source>
</evidence>
<dbReference type="InterPro" id="IPR036396">
    <property type="entry name" value="Cyt_P450_sf"/>
</dbReference>
<keyword evidence="12" id="KW-1185">Reference proteome</keyword>
<evidence type="ECO:0000256" key="2">
    <source>
        <dbReference type="ARBA" id="ARBA00004167"/>
    </source>
</evidence>
<gene>
    <name evidence="10" type="ORF">Ddye_012944</name>
    <name evidence="11" type="ORF">Ddye_012946</name>
</gene>
<evidence type="ECO:0000313" key="11">
    <source>
        <dbReference type="EMBL" id="KAK2653090.1"/>
    </source>
</evidence>
<proteinExistence type="inferred from homology"/>
<protein>
    <recommendedName>
        <fullName evidence="13">Cytochrome P450</fullName>
    </recommendedName>
</protein>
<evidence type="ECO:0000256" key="6">
    <source>
        <dbReference type="ARBA" id="ARBA00023002"/>
    </source>
</evidence>
<organism evidence="10 12">
    <name type="scientific">Dipteronia dyeriana</name>
    <dbReference type="NCBI Taxonomy" id="168575"/>
    <lineage>
        <taxon>Eukaryota</taxon>
        <taxon>Viridiplantae</taxon>
        <taxon>Streptophyta</taxon>
        <taxon>Embryophyta</taxon>
        <taxon>Tracheophyta</taxon>
        <taxon>Spermatophyta</taxon>
        <taxon>Magnoliopsida</taxon>
        <taxon>eudicotyledons</taxon>
        <taxon>Gunneridae</taxon>
        <taxon>Pentapetalae</taxon>
        <taxon>rosids</taxon>
        <taxon>malvids</taxon>
        <taxon>Sapindales</taxon>
        <taxon>Sapindaceae</taxon>
        <taxon>Hippocastanoideae</taxon>
        <taxon>Acereae</taxon>
        <taxon>Dipteronia</taxon>
    </lineage>
</organism>
<dbReference type="InterPro" id="IPR001128">
    <property type="entry name" value="Cyt_P450"/>
</dbReference>
<sequence>MDLDLYQYLFYLIILYVSVGIIYLFHFYKSSKTINLPPGNKGYPLIGETFDYVINAKRGNPEKFVNDRTAKYSPDVFRTSLLGQDMAVFCGASAHKCLFSGTNKYIQAWWPPSMKKIMMHDSKNHSSVEESAKIRVILPRFLKIEALQPYIPVIDAMAKKHLETEWSPYKEVKVFPLVKKFTFGLACRLLASIEDPKDVAEITAPFDLVIAGLISVPINVPGTTFYRAVQAGKVVREIVMGLITKRKKELEMNINPHQMDVMTSMLHDDLDAVDICNKLGAFFVASFDTTSSAITFIIKSLAEYPHVYQRVYEEQMEILKAKKEGEPLNWEDVKKMKYTWCTASEVLRLYPPSIGAFREAKTDFSYGGYTIPKGWKIFWNAHTTHKNPKYFPDPEKFDPSRFEGSGPPPYTFVPFGGGPYMCPGKEYARLQILVFMHNIVTKFKWEKLIPDEKYQYIAAPFPVHDLPVSLEPIQAQANV</sequence>
<dbReference type="PRINTS" id="PR00385">
    <property type="entry name" value="P450"/>
</dbReference>
<dbReference type="GO" id="GO:0016020">
    <property type="term" value="C:membrane"/>
    <property type="evidence" value="ECO:0007669"/>
    <property type="project" value="UniProtKB-SubCell"/>
</dbReference>
<name>A0AAD9X586_9ROSI</name>
<dbReference type="AlphaFoldDB" id="A0AAD9X586"/>
<dbReference type="GO" id="GO:0020037">
    <property type="term" value="F:heme binding"/>
    <property type="evidence" value="ECO:0007669"/>
    <property type="project" value="InterPro"/>
</dbReference>
<reference evidence="10" key="1">
    <citation type="journal article" date="2023" name="Plant J.">
        <title>Genome sequences and population genomics provide insights into the demographic history, inbreeding, and mutation load of two 'living fossil' tree species of Dipteronia.</title>
        <authorList>
            <person name="Feng Y."/>
            <person name="Comes H.P."/>
            <person name="Chen J."/>
            <person name="Zhu S."/>
            <person name="Lu R."/>
            <person name="Zhang X."/>
            <person name="Li P."/>
            <person name="Qiu J."/>
            <person name="Olsen K.M."/>
            <person name="Qiu Y."/>
        </authorList>
    </citation>
    <scope>NUCLEOTIDE SEQUENCE</scope>
    <source>
        <strain evidence="10">KIB01</strain>
    </source>
</reference>
<dbReference type="GO" id="GO:0004497">
    <property type="term" value="F:monooxygenase activity"/>
    <property type="evidence" value="ECO:0007669"/>
    <property type="project" value="InterPro"/>
</dbReference>
<evidence type="ECO:0000313" key="10">
    <source>
        <dbReference type="EMBL" id="KAK2653088.1"/>
    </source>
</evidence>
<dbReference type="EMBL" id="JANJYI010000004">
    <property type="protein sequence ID" value="KAK2653088.1"/>
    <property type="molecule type" value="Genomic_DNA"/>
</dbReference>
<keyword evidence="6" id="KW-0560">Oxidoreductase</keyword>
<dbReference type="GO" id="GO:0005506">
    <property type="term" value="F:iron ion binding"/>
    <property type="evidence" value="ECO:0007669"/>
    <property type="project" value="InterPro"/>
</dbReference>
<evidence type="ECO:0000256" key="1">
    <source>
        <dbReference type="ARBA" id="ARBA00001971"/>
    </source>
</evidence>
<dbReference type="CDD" id="cd11043">
    <property type="entry name" value="CYP90-like"/>
    <property type="match status" value="1"/>
</dbReference>
<comment type="pathway">
    <text evidence="3">Secondary metabolite biosynthesis; terpenoid biosynthesis.</text>
</comment>
<feature type="binding site" description="axial binding residue" evidence="8">
    <location>
        <position position="422"/>
    </location>
    <ligand>
        <name>heme</name>
        <dbReference type="ChEBI" id="CHEBI:30413"/>
    </ligand>
    <ligandPart>
        <name>Fe</name>
        <dbReference type="ChEBI" id="CHEBI:18248"/>
    </ligandPart>
</feature>
<accession>A0AAD9X586</accession>
<dbReference type="GO" id="GO:0016705">
    <property type="term" value="F:oxidoreductase activity, acting on paired donors, with incorporation or reduction of molecular oxygen"/>
    <property type="evidence" value="ECO:0007669"/>
    <property type="project" value="InterPro"/>
</dbReference>
<keyword evidence="9" id="KW-0472">Membrane</keyword>
<dbReference type="EMBL" id="JANJYI010000004">
    <property type="protein sequence ID" value="KAK2653090.1"/>
    <property type="molecule type" value="Genomic_DNA"/>
</dbReference>
<evidence type="ECO:0000313" key="12">
    <source>
        <dbReference type="Proteomes" id="UP001280121"/>
    </source>
</evidence>
<evidence type="ECO:0000256" key="3">
    <source>
        <dbReference type="ARBA" id="ARBA00004721"/>
    </source>
</evidence>
<evidence type="ECO:0000256" key="9">
    <source>
        <dbReference type="SAM" id="Phobius"/>
    </source>
</evidence>
<dbReference type="SUPFAM" id="SSF48264">
    <property type="entry name" value="Cytochrome P450"/>
    <property type="match status" value="1"/>
</dbReference>
<keyword evidence="9" id="KW-0812">Transmembrane</keyword>
<comment type="cofactor">
    <cofactor evidence="1 8">
        <name>heme</name>
        <dbReference type="ChEBI" id="CHEBI:30413"/>
    </cofactor>
</comment>
<dbReference type="PRINTS" id="PR00463">
    <property type="entry name" value="EP450I"/>
</dbReference>
<keyword evidence="8" id="KW-0349">Heme</keyword>
<comment type="subcellular location">
    <subcellularLocation>
        <location evidence="2">Membrane</location>
        <topology evidence="2">Single-pass membrane protein</topology>
    </subcellularLocation>
</comment>
<evidence type="ECO:0008006" key="13">
    <source>
        <dbReference type="Google" id="ProtNLM"/>
    </source>
</evidence>
<comment type="similarity">
    <text evidence="4">Belongs to the cytochrome P450 family.</text>
</comment>
<evidence type="ECO:0000256" key="5">
    <source>
        <dbReference type="ARBA" id="ARBA00022723"/>
    </source>
</evidence>
<dbReference type="PANTHER" id="PTHR24286:SF53">
    <property type="entry name" value="BETA-AMYRIN 28-OXIDASE-LIKE"/>
    <property type="match status" value="1"/>
</dbReference>
<dbReference type="Gene3D" id="1.10.630.10">
    <property type="entry name" value="Cytochrome P450"/>
    <property type="match status" value="1"/>
</dbReference>
<dbReference type="PANTHER" id="PTHR24286">
    <property type="entry name" value="CYTOCHROME P450 26"/>
    <property type="match status" value="1"/>
</dbReference>
<dbReference type="Proteomes" id="UP001280121">
    <property type="component" value="Unassembled WGS sequence"/>
</dbReference>
<keyword evidence="5 8" id="KW-0479">Metal-binding</keyword>
<dbReference type="FunFam" id="1.10.630.10:FF:000022">
    <property type="entry name" value="Taxadiene 5-alpha hydroxylase"/>
    <property type="match status" value="1"/>
</dbReference>
<comment type="caution">
    <text evidence="10">The sequence shown here is derived from an EMBL/GenBank/DDBJ whole genome shotgun (WGS) entry which is preliminary data.</text>
</comment>
<keyword evidence="9" id="KW-1133">Transmembrane helix</keyword>
<dbReference type="InterPro" id="IPR002401">
    <property type="entry name" value="Cyt_P450_E_grp-I"/>
</dbReference>
<dbReference type="GO" id="GO:0016125">
    <property type="term" value="P:sterol metabolic process"/>
    <property type="evidence" value="ECO:0007669"/>
    <property type="project" value="TreeGrafter"/>
</dbReference>